<comment type="caution">
    <text evidence="1">The sequence shown here is derived from an EMBL/GenBank/DDBJ whole genome shotgun (WGS) entry which is preliminary data.</text>
</comment>
<sequence length="114" mass="12446">MVVCLSKPRRITAVSYRLDDAPDFETSKGGYLVRPHSCEVKWFNGAIGKVEVTGNVVSRKTGQIGNRLASETFMIIPAAEGEEVPEGNRFDGPDFVIEIYEVANALGETPSRDA</sequence>
<evidence type="ECO:0000313" key="2">
    <source>
        <dbReference type="Proteomes" id="UP001239215"/>
    </source>
</evidence>
<organism evidence="1 2">
    <name type="scientific">Nocardioides zeae</name>
    <dbReference type="NCBI Taxonomy" id="1457234"/>
    <lineage>
        <taxon>Bacteria</taxon>
        <taxon>Bacillati</taxon>
        <taxon>Actinomycetota</taxon>
        <taxon>Actinomycetes</taxon>
        <taxon>Propionibacteriales</taxon>
        <taxon>Nocardioidaceae</taxon>
        <taxon>Nocardioides</taxon>
    </lineage>
</organism>
<gene>
    <name evidence="1" type="ORF">QE405_002078</name>
</gene>
<accession>A0AAJ1X220</accession>
<name>A0AAJ1X220_9ACTN</name>
<dbReference type="RefSeq" id="WP_307200444.1">
    <property type="nucleotide sequence ID" value="NZ_JAUTAN010000001.1"/>
</dbReference>
<reference evidence="1" key="1">
    <citation type="submission" date="2023-07" db="EMBL/GenBank/DDBJ databases">
        <title>Functional and genomic diversity of the sorghum phyllosphere microbiome.</title>
        <authorList>
            <person name="Shade A."/>
        </authorList>
    </citation>
    <scope>NUCLEOTIDE SEQUENCE</scope>
    <source>
        <strain evidence="1">SORGH_AS_1067</strain>
    </source>
</reference>
<dbReference type="Proteomes" id="UP001239215">
    <property type="component" value="Unassembled WGS sequence"/>
</dbReference>
<dbReference type="EMBL" id="JAUTAN010000001">
    <property type="protein sequence ID" value="MDQ1104794.1"/>
    <property type="molecule type" value="Genomic_DNA"/>
</dbReference>
<protein>
    <submittedName>
        <fullName evidence="1">Uncharacterized protein</fullName>
    </submittedName>
</protein>
<proteinExistence type="predicted"/>
<dbReference type="AlphaFoldDB" id="A0AAJ1X220"/>
<evidence type="ECO:0000313" key="1">
    <source>
        <dbReference type="EMBL" id="MDQ1104794.1"/>
    </source>
</evidence>